<feature type="repeat" description="RCC1" evidence="1">
    <location>
        <begin position="558"/>
        <end position="623"/>
    </location>
</feature>
<feature type="region of interest" description="Disordered" evidence="2">
    <location>
        <begin position="32"/>
        <end position="55"/>
    </location>
</feature>
<reference evidence="3" key="1">
    <citation type="submission" date="2023-04" db="EMBL/GenBank/DDBJ databases">
        <title>Ambrosiozyma monospora NBRC 1965.</title>
        <authorList>
            <person name="Ichikawa N."/>
            <person name="Sato H."/>
            <person name="Tonouchi N."/>
        </authorList>
    </citation>
    <scope>NUCLEOTIDE SEQUENCE</scope>
    <source>
        <strain evidence="3">NBRC 1965</strain>
    </source>
</reference>
<proteinExistence type="predicted"/>
<dbReference type="Gene3D" id="2.130.10.30">
    <property type="entry name" value="Regulator of chromosome condensation 1/beta-lactamase-inhibitor protein II"/>
    <property type="match status" value="1"/>
</dbReference>
<dbReference type="InterPro" id="IPR009091">
    <property type="entry name" value="RCC1/BLIP-II"/>
</dbReference>
<sequence length="710" mass="78549">MLTSILRSQARRPNAILPLTRSFSRATVRFNKINSNNQQSNPTPTSQLSEAKDQPLAGQRTYNFAAKLDSLDKELTKDQDNQQKQHQEQQNHEQQSKEDEEKSKTYEIAQKIQYAVAGIAVLTGAVVALEIMNNWSYLKYKFIGGSYDLSHFDEYYEGLQEKKQKKKEMLDDRMFHVTDPNDSSVPGVYICGSNLHGLVEPPSDEPEVNDDPSLSAKKSSKKSKEKKLEFQTVYKRIPQFDNFLVNDICLSSTSATLIDSKGDLYQWGQGYSPESLNSKPKPTIKGQKLVKAQISNGTVYALSKSGQVIYFPESKSDQVSTIESSNSFFNSLWLGKNRNTNEKPFQVLCNGAKFGKVADIAAGAEHLVLLNSEGQVFVTATGKGVKDKSLGQFGLPQFSQFDKPPKPNRVYEVTLLNKFRDKTINGTNEIVQREIKKIAAGDYFTVCLDSLGSIWAFGKNTYGAIGQPTNYDSEIISYPCQVNSIKSHFKKGELAQCLNVAAGGDTAFASLVASDIYKLFEEKLKDSTKSGSIDLPVLPSSSMNSNVIGSAVESQKELSHFAWGHGLKGELGVGHFVHGVSEPNKIKSLNGLKEYNEKTGQTEVMGVKNWSVGKNHVVVTLANGDVYCWGDNEYGQLGNGKRFRAAVPLIVPSLLEPSAAGDDDAMDGKKLKKKFTSRKANDRLNLKSEKNWEMVAVAGVDTSAIYYKKK</sequence>
<evidence type="ECO:0000256" key="2">
    <source>
        <dbReference type="SAM" id="MobiDB-lite"/>
    </source>
</evidence>
<dbReference type="GO" id="GO:0005743">
    <property type="term" value="C:mitochondrial inner membrane"/>
    <property type="evidence" value="ECO:0007669"/>
    <property type="project" value="TreeGrafter"/>
</dbReference>
<dbReference type="PROSITE" id="PS00626">
    <property type="entry name" value="RCC1_2"/>
    <property type="match status" value="1"/>
</dbReference>
<feature type="repeat" description="RCC1" evidence="1">
    <location>
        <begin position="452"/>
        <end position="513"/>
    </location>
</feature>
<feature type="region of interest" description="Disordered" evidence="2">
    <location>
        <begin position="75"/>
        <end position="102"/>
    </location>
</feature>
<dbReference type="PANTHER" id="PTHR47563">
    <property type="entry name" value="PROTEIN FMP25, MITOCHONDRIAL"/>
    <property type="match status" value="1"/>
</dbReference>
<accession>A0A9W7DHF3</accession>
<dbReference type="EMBL" id="BSXU01002727">
    <property type="protein sequence ID" value="GMG39191.1"/>
    <property type="molecule type" value="Genomic_DNA"/>
</dbReference>
<gene>
    <name evidence="3" type="ORF">Amon01_000513600</name>
</gene>
<dbReference type="GO" id="GO:0034551">
    <property type="term" value="P:mitochondrial respiratory chain complex III assembly"/>
    <property type="evidence" value="ECO:0007669"/>
    <property type="project" value="TreeGrafter"/>
</dbReference>
<organism evidence="3 4">
    <name type="scientific">Ambrosiozyma monospora</name>
    <name type="common">Yeast</name>
    <name type="synonym">Endomycopsis monosporus</name>
    <dbReference type="NCBI Taxonomy" id="43982"/>
    <lineage>
        <taxon>Eukaryota</taxon>
        <taxon>Fungi</taxon>
        <taxon>Dikarya</taxon>
        <taxon>Ascomycota</taxon>
        <taxon>Saccharomycotina</taxon>
        <taxon>Pichiomycetes</taxon>
        <taxon>Pichiales</taxon>
        <taxon>Pichiaceae</taxon>
        <taxon>Ambrosiozyma</taxon>
    </lineage>
</organism>
<evidence type="ECO:0000313" key="4">
    <source>
        <dbReference type="Proteomes" id="UP001165063"/>
    </source>
</evidence>
<feature type="region of interest" description="Disordered" evidence="2">
    <location>
        <begin position="200"/>
        <end position="221"/>
    </location>
</feature>
<feature type="compositionally biased region" description="Polar residues" evidence="2">
    <location>
        <begin position="32"/>
        <end position="49"/>
    </location>
</feature>
<dbReference type="PANTHER" id="PTHR47563:SF1">
    <property type="entry name" value="PROTEIN FMP25, MITOCHONDRIAL"/>
    <property type="match status" value="1"/>
</dbReference>
<dbReference type="OrthoDB" id="10256179at2759"/>
<feature type="repeat" description="RCC1" evidence="1">
    <location>
        <begin position="624"/>
        <end position="670"/>
    </location>
</feature>
<protein>
    <submittedName>
        <fullName evidence="3">Unnamed protein product</fullName>
    </submittedName>
</protein>
<evidence type="ECO:0000256" key="1">
    <source>
        <dbReference type="PROSITE-ProRule" id="PRU00235"/>
    </source>
</evidence>
<dbReference type="PROSITE" id="PS50012">
    <property type="entry name" value="RCC1_3"/>
    <property type="match status" value="3"/>
</dbReference>
<name>A0A9W7DHF3_AMBMO</name>
<evidence type="ECO:0000313" key="3">
    <source>
        <dbReference type="EMBL" id="GMG39191.1"/>
    </source>
</evidence>
<dbReference type="Pfam" id="PF13540">
    <property type="entry name" value="RCC1_2"/>
    <property type="match status" value="2"/>
</dbReference>
<dbReference type="AlphaFoldDB" id="A0A9W7DHF3"/>
<comment type="caution">
    <text evidence="3">The sequence shown here is derived from an EMBL/GenBank/DDBJ whole genome shotgun (WGS) entry which is preliminary data.</text>
</comment>
<keyword evidence="4" id="KW-1185">Reference proteome</keyword>
<dbReference type="Proteomes" id="UP001165063">
    <property type="component" value="Unassembled WGS sequence"/>
</dbReference>
<dbReference type="InterPro" id="IPR053245">
    <property type="entry name" value="MitoProcess-Associated"/>
</dbReference>
<dbReference type="InterPro" id="IPR000408">
    <property type="entry name" value="Reg_chr_condens"/>
</dbReference>
<dbReference type="SUPFAM" id="SSF50985">
    <property type="entry name" value="RCC1/BLIP-II"/>
    <property type="match status" value="1"/>
</dbReference>